<dbReference type="SUPFAM" id="SSF57825">
    <property type="entry name" value="Aspartate carbamoyltransferase, Regulatory-chain, C-terminal domain"/>
    <property type="match status" value="1"/>
</dbReference>
<dbReference type="Pfam" id="PF02748">
    <property type="entry name" value="PyrI_C"/>
    <property type="match status" value="1"/>
</dbReference>
<dbReference type="InterPro" id="IPR020545">
    <property type="entry name" value="Asp_carbamoyltransf_reg_N"/>
</dbReference>
<keyword evidence="2" id="KW-0862">Zinc</keyword>
<dbReference type="InterPro" id="IPR036792">
    <property type="entry name" value="Asp_carbatrfase_reg_C_sf"/>
</dbReference>
<comment type="caution">
    <text evidence="6">The sequence shown here is derived from an EMBL/GenBank/DDBJ whole genome shotgun (WGS) entry which is preliminary data.</text>
</comment>
<feature type="domain" description="Aspartate carbamoyltransferase regulatory subunit N-terminal" evidence="4">
    <location>
        <begin position="1"/>
        <end position="89"/>
    </location>
</feature>
<feature type="domain" description="Aspartate carbamoyltransferase regulatory subunit C-terminal" evidence="5">
    <location>
        <begin position="95"/>
        <end position="139"/>
    </location>
</feature>
<dbReference type="GO" id="GO:0046872">
    <property type="term" value="F:metal ion binding"/>
    <property type="evidence" value="ECO:0007669"/>
    <property type="project" value="UniProtKB-KW"/>
</dbReference>
<dbReference type="GO" id="GO:0006207">
    <property type="term" value="P:'de novo' pyrimidine nucleobase biosynthetic process"/>
    <property type="evidence" value="ECO:0007669"/>
    <property type="project" value="InterPro"/>
</dbReference>
<dbReference type="PANTHER" id="PTHR35805">
    <property type="entry name" value="ASPARTATE CARBAMOYLTRANSFERASE REGULATORY CHAIN"/>
    <property type="match status" value="1"/>
</dbReference>
<evidence type="ECO:0000259" key="4">
    <source>
        <dbReference type="Pfam" id="PF01948"/>
    </source>
</evidence>
<dbReference type="GO" id="GO:0009347">
    <property type="term" value="C:aspartate carbamoyltransferase complex"/>
    <property type="evidence" value="ECO:0007669"/>
    <property type="project" value="InterPro"/>
</dbReference>
<protein>
    <submittedName>
        <fullName evidence="6">Aspartate carbamoyltransferase regulatory subunit</fullName>
    </submittedName>
</protein>
<gene>
    <name evidence="6" type="ORF">DWX20_08930</name>
</gene>
<dbReference type="Pfam" id="PF01948">
    <property type="entry name" value="PyrI"/>
    <property type="match status" value="1"/>
</dbReference>
<accession>A0A412PBI7</accession>
<evidence type="ECO:0000259" key="5">
    <source>
        <dbReference type="Pfam" id="PF02748"/>
    </source>
</evidence>
<dbReference type="SUPFAM" id="SSF54893">
    <property type="entry name" value="Aspartate carbamoyltransferase, Regulatory-chain, N-terminal domain"/>
    <property type="match status" value="1"/>
</dbReference>
<organism evidence="6 7">
    <name type="scientific">Solobacterium moorei</name>
    <dbReference type="NCBI Taxonomy" id="102148"/>
    <lineage>
        <taxon>Bacteria</taxon>
        <taxon>Bacillati</taxon>
        <taxon>Bacillota</taxon>
        <taxon>Erysipelotrichia</taxon>
        <taxon>Erysipelotrichales</taxon>
        <taxon>Erysipelotrichaceae</taxon>
        <taxon>Solobacterium</taxon>
    </lineage>
</organism>
<keyword evidence="6" id="KW-0808">Transferase</keyword>
<dbReference type="NCBIfam" id="NF002063">
    <property type="entry name" value="PRK00893.1-3"/>
    <property type="match status" value="1"/>
</dbReference>
<dbReference type="InterPro" id="IPR020542">
    <property type="entry name" value="Asp_carbamoyltrfase_reg_C"/>
</dbReference>
<dbReference type="Gene3D" id="2.30.30.20">
    <property type="entry name" value="Aspartate carbamoyltransferase regulatory subunit, C-terminal domain"/>
    <property type="match status" value="1"/>
</dbReference>
<dbReference type="AlphaFoldDB" id="A0A412PBI7"/>
<sequence>MNIDGVKTGIVLDHIKAGKSMEIYSLLQLEKLDCSVAIIQNVVSRKYGKKDIIKIDSMIDLDLDILGFIDPNITINKVVDGVLSSKDHLQLPKELVNVIKCQNPRCITSVEREIPHVFYLADKTSGKYLCKYCDVESKQNK</sequence>
<dbReference type="PANTHER" id="PTHR35805:SF1">
    <property type="entry name" value="ASPARTATE CARBAMOYLTRANSFERASE REGULATORY CHAIN"/>
    <property type="match status" value="1"/>
</dbReference>
<proteinExistence type="predicted"/>
<evidence type="ECO:0000256" key="2">
    <source>
        <dbReference type="ARBA" id="ARBA00022833"/>
    </source>
</evidence>
<keyword evidence="3" id="KW-0665">Pyrimidine biosynthesis</keyword>
<dbReference type="GO" id="GO:0016740">
    <property type="term" value="F:transferase activity"/>
    <property type="evidence" value="ECO:0007669"/>
    <property type="project" value="UniProtKB-KW"/>
</dbReference>
<dbReference type="EMBL" id="QRWX01000004">
    <property type="protein sequence ID" value="RGT54278.1"/>
    <property type="molecule type" value="Genomic_DNA"/>
</dbReference>
<evidence type="ECO:0000313" key="6">
    <source>
        <dbReference type="EMBL" id="RGT54278.1"/>
    </source>
</evidence>
<dbReference type="InterPro" id="IPR002801">
    <property type="entry name" value="Asp_carbamoylTrfase_reg"/>
</dbReference>
<keyword evidence="1" id="KW-0479">Metal-binding</keyword>
<dbReference type="Proteomes" id="UP000284731">
    <property type="component" value="Unassembled WGS sequence"/>
</dbReference>
<dbReference type="RefSeq" id="WP_006525318.1">
    <property type="nucleotide sequence ID" value="NZ_CABJCF010000004.1"/>
</dbReference>
<name>A0A412PBI7_9FIRM</name>
<reference evidence="6 7" key="1">
    <citation type="submission" date="2018-08" db="EMBL/GenBank/DDBJ databases">
        <title>A genome reference for cultivated species of the human gut microbiota.</title>
        <authorList>
            <person name="Zou Y."/>
            <person name="Xue W."/>
            <person name="Luo G."/>
        </authorList>
    </citation>
    <scope>NUCLEOTIDE SEQUENCE [LARGE SCALE GENOMIC DNA]</scope>
    <source>
        <strain evidence="6 7">AF18-46</strain>
    </source>
</reference>
<evidence type="ECO:0000256" key="1">
    <source>
        <dbReference type="ARBA" id="ARBA00022723"/>
    </source>
</evidence>
<dbReference type="Gene3D" id="3.30.70.140">
    <property type="entry name" value="Aspartate carbamoyltransferase regulatory subunit, N-terminal domain"/>
    <property type="match status" value="1"/>
</dbReference>
<dbReference type="GO" id="GO:0006221">
    <property type="term" value="P:pyrimidine nucleotide biosynthetic process"/>
    <property type="evidence" value="ECO:0007669"/>
    <property type="project" value="UniProtKB-KW"/>
</dbReference>
<dbReference type="InterPro" id="IPR036793">
    <property type="entry name" value="Asp_carbatrfase_reg_N_sf"/>
</dbReference>
<evidence type="ECO:0000313" key="7">
    <source>
        <dbReference type="Proteomes" id="UP000284731"/>
    </source>
</evidence>
<evidence type="ECO:0000256" key="3">
    <source>
        <dbReference type="ARBA" id="ARBA00022975"/>
    </source>
</evidence>